<comment type="caution">
    <text evidence="1">The sequence shown here is derived from an EMBL/GenBank/DDBJ whole genome shotgun (WGS) entry which is preliminary data.</text>
</comment>
<dbReference type="EMBL" id="JBHTHQ010000021">
    <property type="protein sequence ID" value="MFD0705320.1"/>
    <property type="molecule type" value="Genomic_DNA"/>
</dbReference>
<evidence type="ECO:0000313" key="2">
    <source>
        <dbReference type="Proteomes" id="UP001597036"/>
    </source>
</evidence>
<protein>
    <submittedName>
        <fullName evidence="1">Uncharacterized protein</fullName>
    </submittedName>
</protein>
<reference evidence="2" key="1">
    <citation type="journal article" date="2019" name="Int. J. Syst. Evol. Microbiol.">
        <title>The Global Catalogue of Microorganisms (GCM) 10K type strain sequencing project: providing services to taxonomists for standard genome sequencing and annotation.</title>
        <authorList>
            <consortium name="The Broad Institute Genomics Platform"/>
            <consortium name="The Broad Institute Genome Sequencing Center for Infectious Disease"/>
            <person name="Wu L."/>
            <person name="Ma J."/>
        </authorList>
    </citation>
    <scope>NUCLEOTIDE SEQUENCE [LARGE SCALE GENOMIC DNA]</scope>
    <source>
        <strain evidence="2">CCM 8604</strain>
    </source>
</reference>
<dbReference type="RefSeq" id="WP_377939011.1">
    <property type="nucleotide sequence ID" value="NZ_JBHTHQ010000021.1"/>
</dbReference>
<proteinExistence type="predicted"/>
<name>A0ABW2Y5H5_9BIFI</name>
<gene>
    <name evidence="1" type="ORF">ACFQY8_06135</name>
</gene>
<keyword evidence="2" id="KW-1185">Reference proteome</keyword>
<dbReference type="Proteomes" id="UP001597036">
    <property type="component" value="Unassembled WGS sequence"/>
</dbReference>
<accession>A0ABW2Y5H5</accession>
<evidence type="ECO:0000313" key="1">
    <source>
        <dbReference type="EMBL" id="MFD0705320.1"/>
    </source>
</evidence>
<sequence length="58" mass="6731">MAIQGAQAELKIVIPDIRQELFTLNGISIFRYLLEHAVYLEDVKEIVKFQQSLLLQQD</sequence>
<organism evidence="1 2">
    <name type="scientific">Alloscardovia venturai</name>
    <dbReference type="NCBI Taxonomy" id="1769421"/>
    <lineage>
        <taxon>Bacteria</taxon>
        <taxon>Bacillati</taxon>
        <taxon>Actinomycetota</taxon>
        <taxon>Actinomycetes</taxon>
        <taxon>Bifidobacteriales</taxon>
        <taxon>Bifidobacteriaceae</taxon>
        <taxon>Alloscardovia</taxon>
    </lineage>
</organism>